<keyword evidence="4" id="KW-0812">Transmembrane</keyword>
<dbReference type="PANTHER" id="PTHR13084:SF6">
    <property type="entry name" value="SODIUM_POTASSIUM-TRANSPORTING ATPASE SUBUNIT BETA-1-INTERACTING PROTEIN"/>
    <property type="match status" value="1"/>
</dbReference>
<accession>A0A6H5HWS1</accession>
<dbReference type="GO" id="GO:0005886">
    <property type="term" value="C:plasma membrane"/>
    <property type="evidence" value="ECO:0007669"/>
    <property type="project" value="UniProtKB-SubCell"/>
</dbReference>
<dbReference type="AlphaFoldDB" id="A0A6H5HWS1"/>
<gene>
    <name evidence="8" type="ORF">TBRA_LOCUS1561</name>
</gene>
<organism evidence="8 9">
    <name type="scientific">Trichogramma brassicae</name>
    <dbReference type="NCBI Taxonomy" id="86971"/>
    <lineage>
        <taxon>Eukaryota</taxon>
        <taxon>Metazoa</taxon>
        <taxon>Ecdysozoa</taxon>
        <taxon>Arthropoda</taxon>
        <taxon>Hexapoda</taxon>
        <taxon>Insecta</taxon>
        <taxon>Pterygota</taxon>
        <taxon>Neoptera</taxon>
        <taxon>Endopterygota</taxon>
        <taxon>Hymenoptera</taxon>
        <taxon>Apocrita</taxon>
        <taxon>Proctotrupomorpha</taxon>
        <taxon>Chalcidoidea</taxon>
        <taxon>Trichogrammatidae</taxon>
        <taxon>Trichogramma</taxon>
    </lineage>
</organism>
<keyword evidence="9" id="KW-1185">Reference proteome</keyword>
<evidence type="ECO:0000313" key="8">
    <source>
        <dbReference type="EMBL" id="CAB0029531.1"/>
    </source>
</evidence>
<evidence type="ECO:0000256" key="6">
    <source>
        <dbReference type="ARBA" id="ARBA00023136"/>
    </source>
</evidence>
<dbReference type="GO" id="GO:0002028">
    <property type="term" value="P:regulation of sodium ion transport"/>
    <property type="evidence" value="ECO:0007669"/>
    <property type="project" value="UniProtKB-UniRule"/>
</dbReference>
<keyword evidence="5" id="KW-1133">Transmembrane helix</keyword>
<comment type="subcellular location">
    <subcellularLocation>
        <location evidence="1 7">Cell membrane</location>
        <topology evidence="1 7">Multi-pass membrane protein</topology>
    </subcellularLocation>
</comment>
<evidence type="ECO:0000256" key="5">
    <source>
        <dbReference type="ARBA" id="ARBA00022989"/>
    </source>
</evidence>
<dbReference type="PANTHER" id="PTHR13084">
    <property type="entry name" value="T-CELL LYMPHOMA BREAKPOINT-ASSOCIATED TARGET 1-RELATED"/>
    <property type="match status" value="1"/>
</dbReference>
<evidence type="ECO:0000256" key="3">
    <source>
        <dbReference type="ARBA" id="ARBA00022475"/>
    </source>
</evidence>
<evidence type="ECO:0000313" key="9">
    <source>
        <dbReference type="Proteomes" id="UP000479190"/>
    </source>
</evidence>
<dbReference type="Proteomes" id="UP000479190">
    <property type="component" value="Unassembled WGS sequence"/>
</dbReference>
<comment type="similarity">
    <text evidence="2 7">Belongs to the NKAIN family.</text>
</comment>
<protein>
    <recommendedName>
        <fullName evidence="7">Sodium/potassium-transporting ATPase subunit beta-1-interacting protein</fullName>
        <shortName evidence="7">Na(+)/K(+)-transporting ATPase subunit beta-1-interacting protein</shortName>
    </recommendedName>
</protein>
<name>A0A6H5HWS1_9HYME</name>
<evidence type="ECO:0000256" key="7">
    <source>
        <dbReference type="RuleBase" id="RU368041"/>
    </source>
</evidence>
<keyword evidence="3 7" id="KW-1003">Cell membrane</keyword>
<reference evidence="8 9" key="1">
    <citation type="submission" date="2020-02" db="EMBL/GenBank/DDBJ databases">
        <authorList>
            <person name="Ferguson B K."/>
        </authorList>
    </citation>
    <scope>NUCLEOTIDE SEQUENCE [LARGE SCALE GENOMIC DNA]</scope>
</reference>
<dbReference type="Pfam" id="PF05640">
    <property type="entry name" value="NKAIN"/>
    <property type="match status" value="1"/>
</dbReference>
<dbReference type="OrthoDB" id="10050321at2759"/>
<keyword evidence="6" id="KW-0472">Membrane</keyword>
<evidence type="ECO:0000256" key="2">
    <source>
        <dbReference type="ARBA" id="ARBA00006364"/>
    </source>
</evidence>
<evidence type="ECO:0000256" key="1">
    <source>
        <dbReference type="ARBA" id="ARBA00004651"/>
    </source>
</evidence>
<proteinExistence type="inferred from homology"/>
<dbReference type="InterPro" id="IPR008516">
    <property type="entry name" value="Na/K-Atpase_Interacting"/>
</dbReference>
<evidence type="ECO:0000256" key="4">
    <source>
        <dbReference type="ARBA" id="ARBA00022692"/>
    </source>
</evidence>
<sequence>MGLCNKRHFLLTVCTLQLDSDLLNFGTNSFSWWYVNGPGCKAHYNNTLPEVDRPDVVTDCVLNYEIVEVIHSSIQCLLAVMAIIGGIILSRVFMEEDDSCK</sequence>
<dbReference type="EMBL" id="CADCXV010000335">
    <property type="protein sequence ID" value="CAB0029531.1"/>
    <property type="molecule type" value="Genomic_DNA"/>
</dbReference>